<dbReference type="Gene3D" id="2.60.120.260">
    <property type="entry name" value="Galactose-binding domain-like"/>
    <property type="match status" value="1"/>
</dbReference>
<feature type="signal peptide" evidence="1">
    <location>
        <begin position="1"/>
        <end position="25"/>
    </location>
</feature>
<feature type="chain" id="PRO_5004113404" description="NAD glycohydrolase translocation F5/8 type C domain-containing protein" evidence="1">
    <location>
        <begin position="26"/>
        <end position="266"/>
    </location>
</feature>
<sequence length="266" mass="29571">MILLMQFSFSKTSLFIAALCLPIFAEPLNPPSITSSSQLLPKSKKYTPILAMDGKLKTSWVEGVEGEGIGESLQIKYKSPINFRSLSIYNGFGDPKLWAANNRIKKLKISTEEGIEEIVSLKDSLSLQMIEFKSELRAKEISLTIQEVYKGTNTENTAIAEVVFNSEQAGSALIPPKNTWAIGKWKTKSNIARIQLHNDGTCEMGYETAKMLCTWTEKGDRVIVSLEATLPLTNTDILEIKRRGNPSDPTLEINGKHEFISNRDGV</sequence>
<proteinExistence type="predicted"/>
<dbReference type="Pfam" id="PF25302">
    <property type="entry name" value="NADase_transloc"/>
    <property type="match status" value="1"/>
</dbReference>
<keyword evidence="1" id="KW-0732">Signal</keyword>
<name>N1W2J9_9LEPT</name>
<gene>
    <name evidence="3" type="ORF">LEP1GSC203_2613</name>
</gene>
<organism evidence="3 4">
    <name type="scientific">Leptospira terpstrae serovar Hualin str. LT 11-33 = ATCC 700639</name>
    <dbReference type="NCBI Taxonomy" id="1257025"/>
    <lineage>
        <taxon>Bacteria</taxon>
        <taxon>Pseudomonadati</taxon>
        <taxon>Spirochaetota</taxon>
        <taxon>Spirochaetia</taxon>
        <taxon>Leptospirales</taxon>
        <taxon>Leptospiraceae</taxon>
        <taxon>Leptospira</taxon>
    </lineage>
</organism>
<keyword evidence="4" id="KW-1185">Reference proteome</keyword>
<evidence type="ECO:0000256" key="1">
    <source>
        <dbReference type="SAM" id="SignalP"/>
    </source>
</evidence>
<dbReference type="NCBIfam" id="NF047619">
    <property type="entry name" value="NADase_discoid"/>
    <property type="match status" value="1"/>
</dbReference>
<evidence type="ECO:0000259" key="2">
    <source>
        <dbReference type="Pfam" id="PF25302"/>
    </source>
</evidence>
<reference evidence="3" key="1">
    <citation type="submission" date="2013-03" db="EMBL/GenBank/DDBJ databases">
        <authorList>
            <person name="Harkins D.M."/>
            <person name="Durkin A.S."/>
            <person name="Brinkac L.M."/>
            <person name="Haft D.H."/>
            <person name="Selengut J.D."/>
            <person name="Sanka R."/>
            <person name="DePew J."/>
            <person name="Purushe J."/>
            <person name="Hartskeerl R.A."/>
            <person name="Ahmed A."/>
            <person name="van der Linden H."/>
            <person name="Goris M.G.A."/>
            <person name="Vinetz J.M."/>
            <person name="Sutton G.G."/>
            <person name="Nierman W.C."/>
            <person name="Fouts D.E."/>
        </authorList>
    </citation>
    <scope>NUCLEOTIDE SEQUENCE [LARGE SCALE GENOMIC DNA]</scope>
    <source>
        <strain evidence="3">LT 11-33</strain>
    </source>
</reference>
<dbReference type="AlphaFoldDB" id="N1W2J9"/>
<comment type="caution">
    <text evidence="3">The sequence shown here is derived from an EMBL/GenBank/DDBJ whole genome shotgun (WGS) entry which is preliminary data.</text>
</comment>
<dbReference type="EMBL" id="AOGW02000002">
    <property type="protein sequence ID" value="EMY63500.1"/>
    <property type="molecule type" value="Genomic_DNA"/>
</dbReference>
<evidence type="ECO:0000313" key="4">
    <source>
        <dbReference type="Proteomes" id="UP000012371"/>
    </source>
</evidence>
<dbReference type="Proteomes" id="UP000012371">
    <property type="component" value="Unassembled WGS sequence"/>
</dbReference>
<evidence type="ECO:0000313" key="3">
    <source>
        <dbReference type="EMBL" id="EMY63500.1"/>
    </source>
</evidence>
<protein>
    <recommendedName>
        <fullName evidence="2">NAD glycohydrolase translocation F5/8 type C domain-containing protein</fullName>
    </recommendedName>
</protein>
<feature type="domain" description="NAD glycohydrolase translocation F5/8 type C" evidence="2">
    <location>
        <begin position="32"/>
        <end position="165"/>
    </location>
</feature>
<dbReference type="STRING" id="1257025.LEP1GSC203_2613"/>
<accession>N1W2J9</accession>
<dbReference type="InterPro" id="IPR057561">
    <property type="entry name" value="NADase_transloc"/>
</dbReference>